<dbReference type="STRING" id="46506.AA415_03128"/>
<evidence type="ECO:0000313" key="2">
    <source>
        <dbReference type="Proteomes" id="UP000056419"/>
    </source>
</evidence>
<dbReference type="RefSeq" id="WP_060386650.1">
    <property type="nucleotide sequence ID" value="NZ_LRGC01000027.1"/>
</dbReference>
<proteinExistence type="predicted"/>
<dbReference type="PATRIC" id="fig|46506.5.peg.3363"/>
<protein>
    <submittedName>
        <fullName evidence="1">Uncharacterized protein</fullName>
    </submittedName>
</protein>
<dbReference type="EMBL" id="LRGC01000027">
    <property type="protein sequence ID" value="KWR51887.1"/>
    <property type="molecule type" value="Genomic_DNA"/>
</dbReference>
<comment type="caution">
    <text evidence="1">The sequence shown here is derived from an EMBL/GenBank/DDBJ whole genome shotgun (WGS) entry which is preliminary data.</text>
</comment>
<reference evidence="1 2" key="1">
    <citation type="journal article" date="2016" name="BMC Genomics">
        <title>Type VI secretion systems of human gut Bacteroidales segregate into three genetic architectures, two of which are contained on mobile genetic elements.</title>
        <authorList>
            <person name="Coyne M.J."/>
            <person name="Roelofs K.G."/>
            <person name="Comstock L.E."/>
        </authorList>
    </citation>
    <scope>NUCLEOTIDE SEQUENCE [LARGE SCALE GENOMIC DNA]</scope>
    <source>
        <strain evidence="1 2">CL09T03C01</strain>
    </source>
</reference>
<sequence length="167" mass="19089">MKIIFLDIDGVISTEKSHYTLDKDACDLLGKIIDATDANIVISSSWRRNTVEDTKRELTTIRHSVPFPFPYADRIVGVTIRAYAYIMQGIHLSIPRGVEIKQWIDTHIHSENGKNWNYKEIGVDFNYVILDDDSDMLLEQAEHLVKTDTLLGLSEDDVEQAIKILNQ</sequence>
<organism evidence="1 2">
    <name type="scientific">Bacteroides stercoris</name>
    <dbReference type="NCBI Taxonomy" id="46506"/>
    <lineage>
        <taxon>Bacteria</taxon>
        <taxon>Pseudomonadati</taxon>
        <taxon>Bacteroidota</taxon>
        <taxon>Bacteroidia</taxon>
        <taxon>Bacteroidales</taxon>
        <taxon>Bacteroidaceae</taxon>
        <taxon>Bacteroides</taxon>
    </lineage>
</organism>
<name>A0A108T243_BACSE</name>
<evidence type="ECO:0000313" key="1">
    <source>
        <dbReference type="EMBL" id="KWR51887.1"/>
    </source>
</evidence>
<gene>
    <name evidence="1" type="ORF">AA415_03128</name>
</gene>
<dbReference type="Pfam" id="PF18143">
    <property type="entry name" value="HAD_SAK_2"/>
    <property type="match status" value="1"/>
</dbReference>
<dbReference type="Proteomes" id="UP000056419">
    <property type="component" value="Unassembled WGS sequence"/>
</dbReference>
<keyword evidence="2" id="KW-1185">Reference proteome</keyword>
<accession>A0A108T243</accession>
<dbReference type="AlphaFoldDB" id="A0A108T243"/>